<dbReference type="eggNOG" id="arCOG00120">
    <property type="taxonomic scope" value="Archaea"/>
</dbReference>
<gene>
    <name evidence="2" type="ordered locus">Mefer_0762</name>
</gene>
<reference evidence="2" key="1">
    <citation type="submission" date="2009-08" db="EMBL/GenBank/DDBJ databases">
        <title>Complete sequence of chromosome of Methanocaldococcus fervens AG86.</title>
        <authorList>
            <consortium name="US DOE Joint Genome Institute"/>
            <person name="Lucas S."/>
            <person name="Copeland A."/>
            <person name="Lapidus A."/>
            <person name="Glavina del Rio T."/>
            <person name="Tice H."/>
            <person name="Bruce D."/>
            <person name="Goodwin L."/>
            <person name="Pitluck S."/>
            <person name="Chertkov O."/>
            <person name="Detter J.C."/>
            <person name="Han C."/>
            <person name="Tapia R."/>
            <person name="Larimer F."/>
            <person name="Land M."/>
            <person name="Hauser L."/>
            <person name="Kyrpides N."/>
            <person name="Ovchinnikova G."/>
            <person name="Lupa-Sieprawska M."/>
            <person name="Whitman W.B."/>
        </authorList>
    </citation>
    <scope>NUCLEOTIDE SEQUENCE [LARGE SCALE GENOMIC DNA]</scope>
    <source>
        <strain evidence="2">AG86</strain>
    </source>
</reference>
<dbReference type="InterPro" id="IPR029063">
    <property type="entry name" value="SAM-dependent_MTases_sf"/>
</dbReference>
<dbReference type="Gene3D" id="3.40.50.150">
    <property type="entry name" value="Vaccinia Virus protein VP39"/>
    <property type="match status" value="1"/>
</dbReference>
<dbReference type="HOGENOM" id="CLU_052777_0_0_2"/>
<dbReference type="RefSeq" id="WP_015791317.1">
    <property type="nucleotide sequence ID" value="NC_013156.1"/>
</dbReference>
<dbReference type="KEGG" id="mfe:Mefer_0762"/>
<dbReference type="EMBL" id="CP001696">
    <property type="protein sequence ID" value="ACV24580.1"/>
    <property type="molecule type" value="Genomic_DNA"/>
</dbReference>
<dbReference type="GeneID" id="8365437"/>
<evidence type="ECO:0000259" key="1">
    <source>
        <dbReference type="Pfam" id="PF05430"/>
    </source>
</evidence>
<evidence type="ECO:0000313" key="2">
    <source>
        <dbReference type="EMBL" id="ACV24580.1"/>
    </source>
</evidence>
<dbReference type="CDD" id="cd02440">
    <property type="entry name" value="AdoMet_MTases"/>
    <property type="match status" value="1"/>
</dbReference>
<dbReference type="AlphaFoldDB" id="C7P7P8"/>
<evidence type="ECO:0000313" key="3">
    <source>
        <dbReference type="Proteomes" id="UP000001495"/>
    </source>
</evidence>
<keyword evidence="3" id="KW-1185">Reference proteome</keyword>
<dbReference type="PANTHER" id="PTHR39963">
    <property type="entry name" value="SLL0983 PROTEIN"/>
    <property type="match status" value="1"/>
</dbReference>
<dbReference type="GO" id="GO:0016645">
    <property type="term" value="F:oxidoreductase activity, acting on the CH-NH group of donors"/>
    <property type="evidence" value="ECO:0007669"/>
    <property type="project" value="InterPro"/>
</dbReference>
<proteinExistence type="predicted"/>
<dbReference type="PANTHER" id="PTHR39963:SF1">
    <property type="entry name" value="MNMC-LIKE METHYLTRANSFERASE DOMAIN-CONTAINING PROTEIN"/>
    <property type="match status" value="1"/>
</dbReference>
<accession>C7P7P8</accession>
<name>C7P7P8_METFA</name>
<dbReference type="SUPFAM" id="SSF53335">
    <property type="entry name" value="S-adenosyl-L-methionine-dependent methyltransferases"/>
    <property type="match status" value="1"/>
</dbReference>
<dbReference type="Proteomes" id="UP000001495">
    <property type="component" value="Chromosome"/>
</dbReference>
<dbReference type="STRING" id="573064.Mefer_0762"/>
<dbReference type="Pfam" id="PF05430">
    <property type="entry name" value="Methyltransf_30"/>
    <property type="match status" value="1"/>
</dbReference>
<protein>
    <recommendedName>
        <fullName evidence="1">MnmC-like methyltransferase domain-containing protein</fullName>
    </recommendedName>
</protein>
<dbReference type="OrthoDB" id="1018at2157"/>
<dbReference type="InterPro" id="IPR008471">
    <property type="entry name" value="MnmC-like_methylTransf"/>
</dbReference>
<organism evidence="2 3">
    <name type="scientific">Methanocaldococcus fervens (strain DSM 4213 / JCM 15782 / AG86)</name>
    <name type="common">Methanococcus fervens</name>
    <dbReference type="NCBI Taxonomy" id="573064"/>
    <lineage>
        <taxon>Archaea</taxon>
        <taxon>Methanobacteriati</taxon>
        <taxon>Methanobacteriota</taxon>
        <taxon>Methanomada group</taxon>
        <taxon>Methanococci</taxon>
        <taxon>Methanococcales</taxon>
        <taxon>Methanocaldococcaceae</taxon>
        <taxon>Methanocaldococcus</taxon>
    </lineage>
</organism>
<sequence>MLPNKKALEIIRKYMKIYNGKNEESIKESLINKLKKENVLVETEDKTYTLKAEDEEEMMHSKVGALKEAIYKFAKPSKIESLKNPRVLDLCSGLGYNAVVALHYNKDAEIDMVEICEEVLFLTLFLDIPYKEHEIVKDKVREYFLNKIGIKYKSDYNNVNLYVGDARKFIKENNKKYNVVFHDAFSPKRDPTLYTYDFLKEIYKKMEDNGVLISYSSAIPFRSALVDCGFIISEGESVGRKRGITLAYKNPNFKPNRINEVDERVIALSVIALPYRDRTLSSTKDEIIKNREERREKLKEKLIKINKYLSTKQIKKGKIPEEVLKIQKEDLNSSELIKKMRLKFFGNIADKIFIN</sequence>
<feature type="domain" description="MnmC-like methyltransferase" evidence="1">
    <location>
        <begin position="131"/>
        <end position="250"/>
    </location>
</feature>